<evidence type="ECO:0000313" key="2">
    <source>
        <dbReference type="Proteomes" id="UP000247498"/>
    </source>
</evidence>
<reference evidence="1 2" key="1">
    <citation type="journal article" date="2018" name="Sci. Rep.">
        <title>Raphidocelis subcapitata (=Pseudokirchneriella subcapitata) provides an insight into genome evolution and environmental adaptations in the Sphaeropleales.</title>
        <authorList>
            <person name="Suzuki S."/>
            <person name="Yamaguchi H."/>
            <person name="Nakajima N."/>
            <person name="Kawachi M."/>
        </authorList>
    </citation>
    <scope>NUCLEOTIDE SEQUENCE [LARGE SCALE GENOMIC DNA]</scope>
    <source>
        <strain evidence="1 2">NIES-35</strain>
    </source>
</reference>
<organism evidence="1 2">
    <name type="scientific">Raphidocelis subcapitata</name>
    <dbReference type="NCBI Taxonomy" id="307507"/>
    <lineage>
        <taxon>Eukaryota</taxon>
        <taxon>Viridiplantae</taxon>
        <taxon>Chlorophyta</taxon>
        <taxon>core chlorophytes</taxon>
        <taxon>Chlorophyceae</taxon>
        <taxon>CS clade</taxon>
        <taxon>Sphaeropleales</taxon>
        <taxon>Selenastraceae</taxon>
        <taxon>Raphidocelis</taxon>
    </lineage>
</organism>
<gene>
    <name evidence="1" type="ORF">Rsub_05421</name>
</gene>
<sequence length="253" mass="27164">MPPTTTEEAKDCIGAFDVAAVPHDLWPLVFAFLPPGDVVLTVPRVSKVLAAAAAPHAADVRAGVAAMQDRALQAVPVKHKSFPVPLWALQEAWPQLTGEQRMLAATRAAFHGDLAALRWALPQLYSDDMLCCAAAAAGGQLEVLQWARAQQPPCPWDERTCWAAAEGGHLNVLQWARAQEPPCPWDAWTCFAAAKGDHLAVLQWARAQQPPCPWSVRACYALASLAATATATATAEWIHAQIRAQAALESIGF</sequence>
<dbReference type="InterPro" id="IPR052050">
    <property type="entry name" value="SecEffector_AnkRepeat"/>
</dbReference>
<evidence type="ECO:0008006" key="3">
    <source>
        <dbReference type="Google" id="ProtNLM"/>
    </source>
</evidence>
<dbReference type="PANTHER" id="PTHR46586:SF3">
    <property type="entry name" value="ANKYRIN REPEAT-CONTAINING PROTEIN"/>
    <property type="match status" value="1"/>
</dbReference>
<keyword evidence="2" id="KW-1185">Reference proteome</keyword>
<accession>A0A2V0P1J9</accession>
<proteinExistence type="predicted"/>
<evidence type="ECO:0000313" key="1">
    <source>
        <dbReference type="EMBL" id="GBF92802.1"/>
    </source>
</evidence>
<dbReference type="InParanoid" id="A0A2V0P1J9"/>
<comment type="caution">
    <text evidence="1">The sequence shown here is derived from an EMBL/GenBank/DDBJ whole genome shotgun (WGS) entry which is preliminary data.</text>
</comment>
<dbReference type="EMBL" id="BDRX01000035">
    <property type="protein sequence ID" value="GBF92802.1"/>
    <property type="molecule type" value="Genomic_DNA"/>
</dbReference>
<dbReference type="AlphaFoldDB" id="A0A2V0P1J9"/>
<protein>
    <recommendedName>
        <fullName evidence="3">F-box domain-containing protein</fullName>
    </recommendedName>
</protein>
<dbReference type="STRING" id="307507.A0A2V0P1J9"/>
<name>A0A2V0P1J9_9CHLO</name>
<dbReference type="Proteomes" id="UP000247498">
    <property type="component" value="Unassembled WGS sequence"/>
</dbReference>
<dbReference type="PANTHER" id="PTHR46586">
    <property type="entry name" value="ANKYRIN REPEAT-CONTAINING PROTEIN"/>
    <property type="match status" value="1"/>
</dbReference>